<dbReference type="PANTHER" id="PTHR34223:SF27">
    <property type="entry name" value="F-BOX DOMAIN-CONTAINING PROTEIN"/>
    <property type="match status" value="1"/>
</dbReference>
<dbReference type="OrthoDB" id="677997at2759"/>
<accession>A0A811QDD7</accession>
<dbReference type="Pfam" id="PF00646">
    <property type="entry name" value="F-box"/>
    <property type="match status" value="1"/>
</dbReference>
<dbReference type="InterPro" id="IPR001810">
    <property type="entry name" value="F-box_dom"/>
</dbReference>
<feature type="compositionally biased region" description="Low complexity" evidence="1">
    <location>
        <begin position="137"/>
        <end position="157"/>
    </location>
</feature>
<dbReference type="Pfam" id="PF24758">
    <property type="entry name" value="LRR_At5g56370"/>
    <property type="match status" value="1"/>
</dbReference>
<evidence type="ECO:0000256" key="1">
    <source>
        <dbReference type="SAM" id="MobiDB-lite"/>
    </source>
</evidence>
<dbReference type="Gene3D" id="1.20.1280.50">
    <property type="match status" value="1"/>
</dbReference>
<evidence type="ECO:0000259" key="3">
    <source>
        <dbReference type="Pfam" id="PF24758"/>
    </source>
</evidence>
<dbReference type="EMBL" id="CAJGYO010000010">
    <property type="protein sequence ID" value="CAD6256383.1"/>
    <property type="molecule type" value="Genomic_DNA"/>
</dbReference>
<dbReference type="SUPFAM" id="SSF81383">
    <property type="entry name" value="F-box domain"/>
    <property type="match status" value="1"/>
</dbReference>
<dbReference type="Gene3D" id="3.80.10.10">
    <property type="entry name" value="Ribonuclease Inhibitor"/>
    <property type="match status" value="1"/>
</dbReference>
<dbReference type="InterPro" id="IPR032675">
    <property type="entry name" value="LRR_dom_sf"/>
</dbReference>
<evidence type="ECO:0000313" key="5">
    <source>
        <dbReference type="Proteomes" id="UP000604825"/>
    </source>
</evidence>
<dbReference type="PANTHER" id="PTHR34223">
    <property type="entry name" value="OS11G0201299 PROTEIN"/>
    <property type="match status" value="1"/>
</dbReference>
<dbReference type="CDD" id="cd22160">
    <property type="entry name" value="F-box_AtFBL13-like"/>
    <property type="match status" value="1"/>
</dbReference>
<feature type="region of interest" description="Disordered" evidence="1">
    <location>
        <begin position="1"/>
        <end position="24"/>
    </location>
</feature>
<feature type="domain" description="F-box" evidence="2">
    <location>
        <begin position="29"/>
        <end position="68"/>
    </location>
</feature>
<dbReference type="Proteomes" id="UP000604825">
    <property type="component" value="Unassembled WGS sequence"/>
</dbReference>
<feature type="compositionally biased region" description="Acidic residues" evidence="1">
    <location>
        <begin position="108"/>
        <end position="136"/>
    </location>
</feature>
<comment type="caution">
    <text evidence="4">The sequence shown here is derived from an EMBL/GenBank/DDBJ whole genome shotgun (WGS) entry which is preliminary data.</text>
</comment>
<feature type="compositionally biased region" description="Gly residues" evidence="1">
    <location>
        <begin position="95"/>
        <end position="106"/>
    </location>
</feature>
<keyword evidence="5" id="KW-1185">Reference proteome</keyword>
<sequence>MEVEEAELARASGDGGGGGRCSAAGPDRLSSLPDCLLHTIMSFMKARQAVQTCVLSTRWRNLWRSVPCLDIDLAEFKTVPVSDNNSGSSGDDNSGSGGDDNSGSGGDDNSDSDGESSESSESDLDSSDSDDGDVPDSDGNSSETDTVSSDSSDITTSSEDDSSDSDTYIYGANINSYENNKVKHKEWEDFEDFTVNLMRQCNIAQLDSFRLHIVGSRAPKFGNRQAAGWLRRAMKYCTPDRPRQHGGVSSGSWHLKSLHLCHVLLDNGFMKRVNSVCRSLEDLELDDCSCQIESVTSQSLKTMVLKNCRWRNLSVIASPTLKTLVIDGGSNTDDSGLVILAPAVSYLNLAVKADQFCGGVSINEVPSLAKASIRIKGHGHLYSFVRSKLDGDQFKLLCSISNVTSLELSGVGSRVLGKEPRFQKFKNLRNLMLNKCNLSDDFHILVFFLQSSPILEKLTLRCCKFPKHSSKKKGTPILNTILNKTSSELRGLDLLCENLKVEIIYKYGYGLHLVQLLMRISVNLLENNIKLTKVN</sequence>
<reference evidence="4" key="1">
    <citation type="submission" date="2020-10" db="EMBL/GenBank/DDBJ databases">
        <authorList>
            <person name="Han B."/>
            <person name="Lu T."/>
            <person name="Zhao Q."/>
            <person name="Huang X."/>
            <person name="Zhao Y."/>
        </authorList>
    </citation>
    <scope>NUCLEOTIDE SEQUENCE</scope>
</reference>
<evidence type="ECO:0000313" key="4">
    <source>
        <dbReference type="EMBL" id="CAD6256383.1"/>
    </source>
</evidence>
<dbReference type="InterPro" id="IPR053197">
    <property type="entry name" value="F-box_SCFL_complex_component"/>
</dbReference>
<feature type="compositionally biased region" description="Low complexity" evidence="1">
    <location>
        <begin position="82"/>
        <end position="94"/>
    </location>
</feature>
<dbReference type="SUPFAM" id="SSF52047">
    <property type="entry name" value="RNI-like"/>
    <property type="match status" value="1"/>
</dbReference>
<evidence type="ECO:0000259" key="2">
    <source>
        <dbReference type="Pfam" id="PF00646"/>
    </source>
</evidence>
<dbReference type="InterPro" id="IPR055411">
    <property type="entry name" value="LRR_FXL15/At3g58940/PEG3-like"/>
</dbReference>
<feature type="domain" description="F-box/LRR-repeat protein 15/At3g58940/PEG3-like LRR" evidence="3">
    <location>
        <begin position="254"/>
        <end position="332"/>
    </location>
</feature>
<proteinExistence type="predicted"/>
<organism evidence="4 5">
    <name type="scientific">Miscanthus lutarioriparius</name>
    <dbReference type="NCBI Taxonomy" id="422564"/>
    <lineage>
        <taxon>Eukaryota</taxon>
        <taxon>Viridiplantae</taxon>
        <taxon>Streptophyta</taxon>
        <taxon>Embryophyta</taxon>
        <taxon>Tracheophyta</taxon>
        <taxon>Spermatophyta</taxon>
        <taxon>Magnoliopsida</taxon>
        <taxon>Liliopsida</taxon>
        <taxon>Poales</taxon>
        <taxon>Poaceae</taxon>
        <taxon>PACMAD clade</taxon>
        <taxon>Panicoideae</taxon>
        <taxon>Andropogonodae</taxon>
        <taxon>Andropogoneae</taxon>
        <taxon>Saccharinae</taxon>
        <taxon>Miscanthus</taxon>
    </lineage>
</organism>
<name>A0A811QDD7_9POAL</name>
<feature type="region of interest" description="Disordered" evidence="1">
    <location>
        <begin position="79"/>
        <end position="169"/>
    </location>
</feature>
<dbReference type="InterPro" id="IPR036047">
    <property type="entry name" value="F-box-like_dom_sf"/>
</dbReference>
<evidence type="ECO:0008006" key="6">
    <source>
        <dbReference type="Google" id="ProtNLM"/>
    </source>
</evidence>
<dbReference type="AlphaFoldDB" id="A0A811QDD7"/>
<dbReference type="InterPro" id="IPR053781">
    <property type="entry name" value="F-box_AtFBL13-like"/>
</dbReference>
<gene>
    <name evidence="4" type="ORF">NCGR_LOCUS39891</name>
</gene>
<protein>
    <recommendedName>
        <fullName evidence="6">F-box domain-containing protein</fullName>
    </recommendedName>
</protein>